<protein>
    <submittedName>
        <fullName evidence="1">Uncharacterized protein</fullName>
    </submittedName>
</protein>
<accession>A0A0E9X897</accession>
<proteinExistence type="predicted"/>
<dbReference type="AlphaFoldDB" id="A0A0E9X897"/>
<dbReference type="EMBL" id="GBXM01009763">
    <property type="protein sequence ID" value="JAH98814.1"/>
    <property type="molecule type" value="Transcribed_RNA"/>
</dbReference>
<reference evidence="1" key="1">
    <citation type="submission" date="2014-11" db="EMBL/GenBank/DDBJ databases">
        <authorList>
            <person name="Amaro Gonzalez C."/>
        </authorList>
    </citation>
    <scope>NUCLEOTIDE SEQUENCE</scope>
</reference>
<sequence>MLFLVIQPHSEKLENMTSFIGNRSRSKLTCRRVHICGKQVLSDNKMAHQTVSTKNPSTLWGILSSL</sequence>
<name>A0A0E9X897_ANGAN</name>
<evidence type="ECO:0000313" key="1">
    <source>
        <dbReference type="EMBL" id="JAH98814.1"/>
    </source>
</evidence>
<organism evidence="1">
    <name type="scientific">Anguilla anguilla</name>
    <name type="common">European freshwater eel</name>
    <name type="synonym">Muraena anguilla</name>
    <dbReference type="NCBI Taxonomy" id="7936"/>
    <lineage>
        <taxon>Eukaryota</taxon>
        <taxon>Metazoa</taxon>
        <taxon>Chordata</taxon>
        <taxon>Craniata</taxon>
        <taxon>Vertebrata</taxon>
        <taxon>Euteleostomi</taxon>
        <taxon>Actinopterygii</taxon>
        <taxon>Neopterygii</taxon>
        <taxon>Teleostei</taxon>
        <taxon>Anguilliformes</taxon>
        <taxon>Anguillidae</taxon>
        <taxon>Anguilla</taxon>
    </lineage>
</organism>
<reference evidence="1" key="2">
    <citation type="journal article" date="2015" name="Fish Shellfish Immunol.">
        <title>Early steps in the European eel (Anguilla anguilla)-Vibrio vulnificus interaction in the gills: Role of the RtxA13 toxin.</title>
        <authorList>
            <person name="Callol A."/>
            <person name="Pajuelo D."/>
            <person name="Ebbesson L."/>
            <person name="Teles M."/>
            <person name="MacKenzie S."/>
            <person name="Amaro C."/>
        </authorList>
    </citation>
    <scope>NUCLEOTIDE SEQUENCE</scope>
</reference>